<gene>
    <name evidence="1" type="ORF">Mucpa_0162</name>
</gene>
<organism evidence="1 2">
    <name type="scientific">Mucilaginibacter paludis DSM 18603</name>
    <dbReference type="NCBI Taxonomy" id="714943"/>
    <lineage>
        <taxon>Bacteria</taxon>
        <taxon>Pseudomonadati</taxon>
        <taxon>Bacteroidota</taxon>
        <taxon>Sphingobacteriia</taxon>
        <taxon>Sphingobacteriales</taxon>
        <taxon>Sphingobacteriaceae</taxon>
        <taxon>Mucilaginibacter</taxon>
    </lineage>
</organism>
<dbReference type="AlphaFoldDB" id="H1YEU5"/>
<accession>H1YEU5</accession>
<proteinExistence type="predicted"/>
<dbReference type="RefSeq" id="WP_008503910.1">
    <property type="nucleotide sequence ID" value="NZ_CM001403.1"/>
</dbReference>
<dbReference type="Gene3D" id="3.30.565.10">
    <property type="entry name" value="Histidine kinase-like ATPase, C-terminal domain"/>
    <property type="match status" value="1"/>
</dbReference>
<evidence type="ECO:0000313" key="1">
    <source>
        <dbReference type="EMBL" id="EHQ24362.1"/>
    </source>
</evidence>
<sequence length="650" mass="75552">MSNVNITSKGIQKILKKYNAEQAIAEYIWNGFDAKADTVFVDYTVDALGTLEFLEISDNGYGINFDNLRTKFEPFYESEKAIEISAPVHTSAMHGKNGVGRLTFFTFAFSAQWITTFQTAEGLKSGKIQMNAERLNNYEPVALTVAMSNHSGTTVTFKDVQLSSNQMDEEILPYLMAEFCWFLELNRSKNFRIIINGEVLDYTPNVSSRDELEFYEDKSGTVFRITFVQWKKALHRELSKYYFLNSTDNEVYKDFTTLNKKADDFFHSVYIQSDFFDDFNFKSSESDQQDQLFGKTKSSAEYKFLIKEISKYVLDRRKPYLRTFGERMIERFEEDGILPEYANEWEGKYKRAQLNEALLCLYGIEPKLFTNLNTDQKKTFVRFLDVLLESNEREQLLTIIDGIVDLEPEEREELAKLFSTTRLNRIAGTAKLVAERYRVYHLLKELVTKPRLNAVEVKHLQLAIERHCWILGEQYHLITPADARFEEALRSYTHILTEGDNAPGIDQPDELRDTDVFVSGQRILGNRVENILVEVKHPAINIGKEQYLQVDQYLDIILKQPEFGGDNMYWAFHLIGQQFDDSGFMEQKIAGNQNPADPWLALSLHDGRVKVYVKTWNAIFADFELRHKQISEKLKLERDRLINEWSTMAM</sequence>
<keyword evidence="2" id="KW-1185">Reference proteome</keyword>
<evidence type="ECO:0000313" key="2">
    <source>
        <dbReference type="Proteomes" id="UP000002774"/>
    </source>
</evidence>
<dbReference type="SUPFAM" id="SSF55874">
    <property type="entry name" value="ATPase domain of HSP90 chaperone/DNA topoisomerase II/histidine kinase"/>
    <property type="match status" value="1"/>
</dbReference>
<dbReference type="HOGENOM" id="CLU_025321_0_0_10"/>
<dbReference type="OrthoDB" id="8765545at2"/>
<name>H1YEU5_9SPHI</name>
<dbReference type="EMBL" id="CM001403">
    <property type="protein sequence ID" value="EHQ24362.1"/>
    <property type="molecule type" value="Genomic_DNA"/>
</dbReference>
<dbReference type="InterPro" id="IPR036890">
    <property type="entry name" value="HATPase_C_sf"/>
</dbReference>
<dbReference type="Pfam" id="PF13589">
    <property type="entry name" value="HATPase_c_3"/>
    <property type="match status" value="1"/>
</dbReference>
<dbReference type="eggNOG" id="COG0323">
    <property type="taxonomic scope" value="Bacteria"/>
</dbReference>
<dbReference type="Proteomes" id="UP000002774">
    <property type="component" value="Chromosome"/>
</dbReference>
<reference evidence="1" key="1">
    <citation type="submission" date="2011-09" db="EMBL/GenBank/DDBJ databases">
        <title>The permanent draft genome of Mucilaginibacter paludis DSM 18603.</title>
        <authorList>
            <consortium name="US DOE Joint Genome Institute (JGI-PGF)"/>
            <person name="Lucas S."/>
            <person name="Han J."/>
            <person name="Lapidus A."/>
            <person name="Bruce D."/>
            <person name="Goodwin L."/>
            <person name="Pitluck S."/>
            <person name="Peters L."/>
            <person name="Kyrpides N."/>
            <person name="Mavromatis K."/>
            <person name="Ivanova N."/>
            <person name="Mikhailova N."/>
            <person name="Held B."/>
            <person name="Detter J.C."/>
            <person name="Tapia R."/>
            <person name="Han C."/>
            <person name="Land M."/>
            <person name="Hauser L."/>
            <person name="Markowitz V."/>
            <person name="Cheng J.-F."/>
            <person name="Hugenholtz P."/>
            <person name="Woyke T."/>
            <person name="Wu D."/>
            <person name="Tindall B."/>
            <person name="Brambilla E."/>
            <person name="Klenk H.-P."/>
            <person name="Eisen J.A."/>
        </authorList>
    </citation>
    <scope>NUCLEOTIDE SEQUENCE [LARGE SCALE GENOMIC DNA]</scope>
    <source>
        <strain evidence="1">DSM 18603</strain>
    </source>
</reference>
<dbReference type="STRING" id="714943.Mucpa_0162"/>
<protein>
    <submittedName>
        <fullName evidence="1">Uncharacterized protein</fullName>
    </submittedName>
</protein>